<reference evidence="1" key="1">
    <citation type="submission" date="2016-11" db="EMBL/GenBank/DDBJ databases">
        <title>Complete Genome Sequencing of Pandoraea pulmonicola DSM 16583.</title>
        <authorList>
            <person name="Chan K.-G."/>
        </authorList>
    </citation>
    <scope>NUCLEOTIDE SEQUENCE</scope>
    <source>
        <strain evidence="1">DSM 16583</strain>
    </source>
</reference>
<keyword evidence="2" id="KW-1185">Reference proteome</keyword>
<evidence type="ECO:0000313" key="2">
    <source>
        <dbReference type="Proteomes" id="UP000035086"/>
    </source>
</evidence>
<dbReference type="EMBL" id="CP010310">
    <property type="protein sequence ID" value="AJC22320.1"/>
    <property type="molecule type" value="Genomic_DNA"/>
</dbReference>
<name>A0ABN4EWL5_PANPU</name>
<dbReference type="Proteomes" id="UP000035086">
    <property type="component" value="Chromosome"/>
</dbReference>
<gene>
    <name evidence="1" type="ORF">RO07_20820</name>
</gene>
<sequence length="394" mass="43568">MGYLAFYDGKSIKDVMEAQVRESVEYFINAFKAGNDGKSIFDRVLGSIIPFYDQIIGVINDPGHKINFGDIAFDLIDLGITLASIGGAGFKALRSGFAAARAAIAAGEGTLAALRALKGSIGLSRFLKKAGIEFIDFVTPPFTAPTVRRMVHRAHFPSEGLSQKIKSLNWDEMLRCKRGLFDNCIPRLWARPAGEALEALDDIERLNIFYKKADATFKNPAMSESRLKEYINIRADRELPNVLYRGQPRPGAAPAGGSPAYSEVGFAGPAHATYDDVLAYAIKHTGSEKGIKDKAASLSGSQKVSQDFVTRHADRNYALFQINRRPGVMEFRRIENIIKYDGARLVREGKVTEEEFIDALHHVFVTEEDEIFYVANFGKIPRDLVSEVEVPPRG</sequence>
<organism evidence="1 2">
    <name type="scientific">Pandoraea pulmonicola</name>
    <dbReference type="NCBI Taxonomy" id="93221"/>
    <lineage>
        <taxon>Bacteria</taxon>
        <taxon>Pseudomonadati</taxon>
        <taxon>Pseudomonadota</taxon>
        <taxon>Betaproteobacteria</taxon>
        <taxon>Burkholderiales</taxon>
        <taxon>Burkholderiaceae</taxon>
        <taxon>Pandoraea</taxon>
    </lineage>
</organism>
<accession>A0ABN4EWL5</accession>
<protein>
    <submittedName>
        <fullName evidence="1">Uncharacterized protein</fullName>
    </submittedName>
</protein>
<evidence type="ECO:0000313" key="1">
    <source>
        <dbReference type="EMBL" id="AJC22320.1"/>
    </source>
</evidence>
<proteinExistence type="predicted"/>